<gene>
    <name evidence="2" type="ORF">ECE50_000920</name>
</gene>
<keyword evidence="1" id="KW-0732">Signal</keyword>
<dbReference type="AlphaFoldDB" id="A0A9Q5GUP8"/>
<evidence type="ECO:0000313" key="2">
    <source>
        <dbReference type="EMBL" id="NSL85373.1"/>
    </source>
</evidence>
<protein>
    <submittedName>
        <fullName evidence="2">WG repeat-containing protein</fullName>
    </submittedName>
</protein>
<name>A0A9Q5GUP8_9BACT</name>
<dbReference type="SUPFAM" id="SSF69360">
    <property type="entry name" value="Cell wall binding repeat"/>
    <property type="match status" value="1"/>
</dbReference>
<feature type="chain" id="PRO_5040442899" evidence="1">
    <location>
        <begin position="23"/>
        <end position="399"/>
    </location>
</feature>
<feature type="signal peptide" evidence="1">
    <location>
        <begin position="1"/>
        <end position="22"/>
    </location>
</feature>
<accession>A0A9Q5GUP8</accession>
<comment type="caution">
    <text evidence="2">The sequence shown here is derived from an EMBL/GenBank/DDBJ whole genome shotgun (WGS) entry which is preliminary data.</text>
</comment>
<dbReference type="InterPro" id="IPR032774">
    <property type="entry name" value="WG_beta_rep"/>
</dbReference>
<evidence type="ECO:0000313" key="3">
    <source>
        <dbReference type="Proteomes" id="UP000281028"/>
    </source>
</evidence>
<dbReference type="PANTHER" id="PTHR37841">
    <property type="entry name" value="GLR2918 PROTEIN"/>
    <property type="match status" value="1"/>
</dbReference>
<evidence type="ECO:0000256" key="1">
    <source>
        <dbReference type="SAM" id="SignalP"/>
    </source>
</evidence>
<proteinExistence type="predicted"/>
<reference evidence="2" key="1">
    <citation type="submission" date="2020-05" db="EMBL/GenBank/DDBJ databases">
        <title>Chitinophaga laudate sp. nov., isolated from a tropical peat swamp.</title>
        <authorList>
            <person name="Goh C.B.S."/>
            <person name="Lee M.S."/>
            <person name="Parimannan S."/>
            <person name="Pasbakhsh P."/>
            <person name="Yule C.M."/>
            <person name="Rajandas H."/>
            <person name="Loke S."/>
            <person name="Croft L."/>
            <person name="Tan J.B.L."/>
        </authorList>
    </citation>
    <scope>NUCLEOTIDE SEQUENCE</scope>
    <source>
        <strain evidence="2">Mgbs1</strain>
    </source>
</reference>
<organism evidence="2 3">
    <name type="scientific">Chitinophaga solisilvae</name>
    <dbReference type="NCBI Taxonomy" id="1233460"/>
    <lineage>
        <taxon>Bacteria</taxon>
        <taxon>Pseudomonadati</taxon>
        <taxon>Bacteroidota</taxon>
        <taxon>Chitinophagia</taxon>
        <taxon>Chitinophagales</taxon>
        <taxon>Chitinophagaceae</taxon>
        <taxon>Chitinophaga</taxon>
    </lineage>
</organism>
<sequence length="399" mass="43925">MMKSIVISFFLCCPPAAVPAQAPADAFPVRKGILTIGSFCEGLARMEAGNNRYGYMNTHGTVVISPRFEAAGDFHEGLASVGKEIDGRRRFGFINRSGRLVIPYAYDEVKDFSGHRAAVSKNGVWQYISTTGHPVLNSRYVRTDTLRDHLYSGMYREVRVNPMQFRNGLLLVRENNLYGYTDTAGNWRIPPQYRIAREFADGVALVSAGVKNNRHETMQTYNPDEVPFAWGVIDPAGKLLFTTDAEIVGDFSSGLALFNKDDLWGFFNKKGETVFPARFDNRPLPFTDSTAIVQTGGETTGIRNGKLLLLHASGSIIAVPLCNASGRCILDAGAAFSEKLLPVKVGSTWGYMDTSGNMAIPPQFDQVTPFREGLATVITTEGRLRVIRHPGKNNVTLKK</sequence>
<dbReference type="EMBL" id="RIAR02000001">
    <property type="protein sequence ID" value="NSL85373.1"/>
    <property type="molecule type" value="Genomic_DNA"/>
</dbReference>
<keyword evidence="3" id="KW-1185">Reference proteome</keyword>
<dbReference type="Pfam" id="PF14903">
    <property type="entry name" value="WG_beta_rep"/>
    <property type="match status" value="5"/>
</dbReference>
<dbReference type="Proteomes" id="UP000281028">
    <property type="component" value="Unassembled WGS sequence"/>
</dbReference>
<dbReference type="PANTHER" id="PTHR37841:SF1">
    <property type="entry name" value="DUF3298 DOMAIN-CONTAINING PROTEIN"/>
    <property type="match status" value="1"/>
</dbReference>